<evidence type="ECO:0000256" key="2">
    <source>
        <dbReference type="ARBA" id="ARBA00022490"/>
    </source>
</evidence>
<keyword evidence="6" id="KW-0282">Flagellum</keyword>
<dbReference type="DNASU" id="3672075"/>
<accession>Q3SII1</accession>
<dbReference type="RefSeq" id="WP_011312106.1">
    <property type="nucleotide sequence ID" value="NC_007404.1"/>
</dbReference>
<dbReference type="KEGG" id="tbd:Tbd_1594"/>
<sequence length="109" mass="12210">MTSNEMLSTYETLSELTGTMLNAAREGEWEHLATLEQRCRSYVGTLMEAAPIPLNAQEQRAKVAIIRAILQNDAQIRALTEPRLHELQQRLQATRVGQRGMAAYGAQRA</sequence>
<protein>
    <recommendedName>
        <fullName evidence="5">Flagellar protein FliT</fullName>
    </recommendedName>
</protein>
<dbReference type="EMBL" id="CP000116">
    <property type="protein sequence ID" value="AAZ97547.1"/>
    <property type="molecule type" value="Genomic_DNA"/>
</dbReference>
<evidence type="ECO:0000256" key="5">
    <source>
        <dbReference type="ARBA" id="ARBA00093797"/>
    </source>
</evidence>
<keyword evidence="6" id="KW-0969">Cilium</keyword>
<reference evidence="6 7" key="1">
    <citation type="journal article" date="2006" name="J. Bacteriol.">
        <title>The genome sequence of the obligately chemolithoautotrophic, facultatively anaerobic bacterium Thiobacillus denitrificans.</title>
        <authorList>
            <person name="Beller H.R."/>
            <person name="Chain P.S."/>
            <person name="Letain T.E."/>
            <person name="Chakicherla A."/>
            <person name="Larimer F.W."/>
            <person name="Richardson P.M."/>
            <person name="Coleman M.A."/>
            <person name="Wood A.P."/>
            <person name="Kelly D.P."/>
        </authorList>
    </citation>
    <scope>NUCLEOTIDE SEQUENCE [LARGE SCALE GENOMIC DNA]</scope>
    <source>
        <strain evidence="6 7">ATCC 25259</strain>
    </source>
</reference>
<keyword evidence="6" id="KW-0966">Cell projection</keyword>
<evidence type="ECO:0000313" key="7">
    <source>
        <dbReference type="Proteomes" id="UP000008291"/>
    </source>
</evidence>
<dbReference type="eggNOG" id="ENOG5032ZWZ">
    <property type="taxonomic scope" value="Bacteria"/>
</dbReference>
<dbReference type="GO" id="GO:0044781">
    <property type="term" value="P:bacterial-type flagellum organization"/>
    <property type="evidence" value="ECO:0007669"/>
    <property type="project" value="UniProtKB-KW"/>
</dbReference>
<dbReference type="STRING" id="292415.Tbd_1594"/>
<evidence type="ECO:0000256" key="1">
    <source>
        <dbReference type="ARBA" id="ARBA00004514"/>
    </source>
</evidence>
<dbReference type="OrthoDB" id="8527993at2"/>
<evidence type="ECO:0000256" key="4">
    <source>
        <dbReference type="ARBA" id="ARBA00023186"/>
    </source>
</evidence>
<dbReference type="Gene3D" id="1.20.58.380">
    <property type="entry name" value="Flagellar protein flit"/>
    <property type="match status" value="1"/>
</dbReference>
<keyword evidence="2" id="KW-0963">Cytoplasm</keyword>
<evidence type="ECO:0000313" key="6">
    <source>
        <dbReference type="EMBL" id="AAZ97547.1"/>
    </source>
</evidence>
<dbReference type="Pfam" id="PF05400">
    <property type="entry name" value="FliT"/>
    <property type="match status" value="1"/>
</dbReference>
<name>Q3SII1_THIDA</name>
<dbReference type="HOGENOM" id="CLU_155793_2_2_4"/>
<dbReference type="AlphaFoldDB" id="Q3SII1"/>
<keyword evidence="4" id="KW-0143">Chaperone</keyword>
<organism evidence="6 7">
    <name type="scientific">Thiobacillus denitrificans (strain ATCC 25259 / T1)</name>
    <dbReference type="NCBI Taxonomy" id="292415"/>
    <lineage>
        <taxon>Bacteria</taxon>
        <taxon>Pseudomonadati</taxon>
        <taxon>Pseudomonadota</taxon>
        <taxon>Betaproteobacteria</taxon>
        <taxon>Nitrosomonadales</taxon>
        <taxon>Thiobacillaceae</taxon>
        <taxon>Thiobacillus</taxon>
    </lineage>
</organism>
<keyword evidence="7" id="KW-1185">Reference proteome</keyword>
<gene>
    <name evidence="6" type="ordered locus">Tbd_1594</name>
</gene>
<dbReference type="InterPro" id="IPR008622">
    <property type="entry name" value="FliT"/>
</dbReference>
<comment type="subcellular location">
    <subcellularLocation>
        <location evidence="1">Cytoplasm</location>
        <location evidence="1">Cytosol</location>
    </subcellularLocation>
</comment>
<keyword evidence="3" id="KW-1005">Bacterial flagellum biogenesis</keyword>
<evidence type="ECO:0000256" key="3">
    <source>
        <dbReference type="ARBA" id="ARBA00022795"/>
    </source>
</evidence>
<dbReference type="Proteomes" id="UP000008291">
    <property type="component" value="Chromosome"/>
</dbReference>
<proteinExistence type="predicted"/>